<gene>
    <name evidence="11" type="ORF">B0680_06045</name>
</gene>
<feature type="chain" id="PRO_5012888035" evidence="8">
    <location>
        <begin position="35"/>
        <end position="952"/>
    </location>
</feature>
<evidence type="ECO:0000256" key="3">
    <source>
        <dbReference type="ARBA" id="ARBA00022692"/>
    </source>
</evidence>
<evidence type="ECO:0000259" key="9">
    <source>
        <dbReference type="Pfam" id="PF01103"/>
    </source>
</evidence>
<reference evidence="11 12" key="1">
    <citation type="submission" date="2017-02" db="EMBL/GenBank/DDBJ databases">
        <title>Draft genome sequence of Moraxella pluranimalium CCUG 54913T type strain.</title>
        <authorList>
            <person name="Salva-Serra F."/>
            <person name="Engstrom-Jakobsson H."/>
            <person name="Thorell K."/>
            <person name="Jaen-Luchoro D."/>
            <person name="Gonzales-Siles L."/>
            <person name="Karlsson R."/>
            <person name="Yazdan S."/>
            <person name="Boulund F."/>
            <person name="Johnning A."/>
            <person name="Engstrand L."/>
            <person name="Kristiansson E."/>
            <person name="Moore E."/>
        </authorList>
    </citation>
    <scope>NUCLEOTIDE SEQUENCE [LARGE SCALE GENOMIC DNA]</scope>
    <source>
        <strain evidence="11 12">CCUG 54913</strain>
    </source>
</reference>
<dbReference type="Gene3D" id="3.10.20.310">
    <property type="entry name" value="membrane protein fhac"/>
    <property type="match status" value="2"/>
</dbReference>
<feature type="compositionally biased region" description="Polar residues" evidence="7">
    <location>
        <begin position="97"/>
        <end position="107"/>
    </location>
</feature>
<feature type="domain" description="Bacterial surface antigen (D15)" evidence="9">
    <location>
        <begin position="646"/>
        <end position="952"/>
    </location>
</feature>
<sequence>MPSPLICSPKLAKPTYLWLACLSVFGQLTMSAHAQTTAQTAPTLLTPEQIDARLLAARQAVPNTSTIDLASLHTPSDVPSAKTATDTANNTAVDTLNKPTDISGSHQGNDVNNGNNGNNDSADVNVVQALPISRINSTAVPIGLDVAAANTAVTPNTLSTLGIGEADGIDPTAYIPEYTNTDTTNQTLVVEHDTVKQPNILRRTYDRLFNDGVSKVPRLKVHFLQADTANGQADDALIELKRSDIKQEPYQNIKAALEDITVDSVTDFQGSVARLRQTAQAAARAVGYYDVQMRITKKSAGEINLIIDKLGEPVRVGNRALEVRGDGATNQAYQSVVNSSAMQPGDIFNHGQYEVSKLAIEDTSGEKGFLDGKWLNNSVDVILPDNIADVSLVYDTGSQYHFDNVVFFTFDKATGQLTTDPDKLPVKPELLKKLLTFEMGDAYNRQAVRQLSNDLLSTGYFNAVNTETVYPDKAQAANLVSFEDTAPASETPSTQAVDLGDGTTAEIAPIEFSASQIIKDKLAAVSQKAERLYNLPADRVLAIDSQDENKSLLGRISDAVSNVVKAVLPDETKDEGVPFALGEDGKRPELADKKTPNQVYADKKVPLYVFVASDKPRDGQIGLGWGSDTGARLVTKFEHNLINRDGYQAGVELRLSQDKKGAKLYASRPWMHPLNDKLQASLSYDEEVIAQASGYDLSTRTLEQGISRNIQSKTGWNRTYSLRYRLDELESDAPSDTWQDLPVGFVAGGATQEVVLAGMALHKTVADNPVNPLHGYRQYYSLEAGGKGIVSDTNLAIAQAGISGVYSFRDNAYGKNRAHQLVAGLKGGYIWADEFDKVPYKLRFFAGGDQSIRGYNYNSLSPTSSTGYLLGGQALAVGSLEYNYEVMKDLRLAVFTDVGNAYDKNFNNDTKIGAGVGVRWASPVGQLRVDVATGVKEEGTPIKLHFFIGSPF</sequence>
<evidence type="ECO:0000256" key="7">
    <source>
        <dbReference type="SAM" id="MobiDB-lite"/>
    </source>
</evidence>
<dbReference type="PANTHER" id="PTHR12815:SF47">
    <property type="entry name" value="TRANSLOCATION AND ASSEMBLY MODULE SUBUNIT TAMA"/>
    <property type="match status" value="1"/>
</dbReference>
<feature type="compositionally biased region" description="Low complexity" evidence="7">
    <location>
        <begin position="108"/>
        <end position="120"/>
    </location>
</feature>
<keyword evidence="2" id="KW-1134">Transmembrane beta strand</keyword>
<accession>A0A1T0CMI5</accession>
<evidence type="ECO:0000256" key="4">
    <source>
        <dbReference type="ARBA" id="ARBA00022729"/>
    </source>
</evidence>
<comment type="caution">
    <text evidence="11">The sequence shown here is derived from an EMBL/GenBank/DDBJ whole genome shotgun (WGS) entry which is preliminary data.</text>
</comment>
<evidence type="ECO:0000256" key="8">
    <source>
        <dbReference type="SAM" id="SignalP"/>
    </source>
</evidence>
<dbReference type="GO" id="GO:0097347">
    <property type="term" value="C:TAM protein secretion complex"/>
    <property type="evidence" value="ECO:0007669"/>
    <property type="project" value="TreeGrafter"/>
</dbReference>
<organism evidence="11 12">
    <name type="scientific">Moraxella pluranimalium</name>
    <dbReference type="NCBI Taxonomy" id="470453"/>
    <lineage>
        <taxon>Bacteria</taxon>
        <taxon>Pseudomonadati</taxon>
        <taxon>Pseudomonadota</taxon>
        <taxon>Gammaproteobacteria</taxon>
        <taxon>Moraxellales</taxon>
        <taxon>Moraxellaceae</taxon>
        <taxon>Moraxella</taxon>
    </lineage>
</organism>
<feature type="signal peptide" evidence="8">
    <location>
        <begin position="1"/>
        <end position="34"/>
    </location>
</feature>
<dbReference type="Pfam" id="PF07244">
    <property type="entry name" value="POTRA"/>
    <property type="match status" value="1"/>
</dbReference>
<evidence type="ECO:0000256" key="6">
    <source>
        <dbReference type="ARBA" id="ARBA00023237"/>
    </source>
</evidence>
<dbReference type="AlphaFoldDB" id="A0A1T0CMI5"/>
<dbReference type="PANTHER" id="PTHR12815">
    <property type="entry name" value="SORTING AND ASSEMBLY MACHINERY SAMM50 PROTEIN FAMILY MEMBER"/>
    <property type="match status" value="1"/>
</dbReference>
<dbReference type="InterPro" id="IPR010827">
    <property type="entry name" value="BamA/TamA_POTRA"/>
</dbReference>
<dbReference type="InterPro" id="IPR000184">
    <property type="entry name" value="Bac_surfAg_D15"/>
</dbReference>
<evidence type="ECO:0000256" key="2">
    <source>
        <dbReference type="ARBA" id="ARBA00022452"/>
    </source>
</evidence>
<keyword evidence="3" id="KW-0812">Transmembrane</keyword>
<dbReference type="OrthoDB" id="9769707at2"/>
<evidence type="ECO:0000313" key="12">
    <source>
        <dbReference type="Proteomes" id="UP000189800"/>
    </source>
</evidence>
<evidence type="ECO:0000313" key="11">
    <source>
        <dbReference type="EMBL" id="OOS23523.1"/>
    </source>
</evidence>
<feature type="region of interest" description="Disordered" evidence="7">
    <location>
        <begin position="72"/>
        <end position="120"/>
    </location>
</feature>
<keyword evidence="4 8" id="KW-0732">Signal</keyword>
<dbReference type="GO" id="GO:0009306">
    <property type="term" value="P:protein secretion"/>
    <property type="evidence" value="ECO:0007669"/>
    <property type="project" value="TreeGrafter"/>
</dbReference>
<feature type="compositionally biased region" description="Low complexity" evidence="7">
    <location>
        <begin position="81"/>
        <end position="95"/>
    </location>
</feature>
<dbReference type="STRING" id="470453.B0680_06045"/>
<dbReference type="Pfam" id="PF01103">
    <property type="entry name" value="Omp85"/>
    <property type="match status" value="1"/>
</dbReference>
<keyword evidence="6" id="KW-0998">Cell outer membrane</keyword>
<evidence type="ECO:0000256" key="5">
    <source>
        <dbReference type="ARBA" id="ARBA00023136"/>
    </source>
</evidence>
<dbReference type="Proteomes" id="UP000189800">
    <property type="component" value="Unassembled WGS sequence"/>
</dbReference>
<comment type="subcellular location">
    <subcellularLocation>
        <location evidence="1">Membrane</location>
    </subcellularLocation>
</comment>
<dbReference type="InterPro" id="IPR039910">
    <property type="entry name" value="D15-like"/>
</dbReference>
<dbReference type="GO" id="GO:0009279">
    <property type="term" value="C:cell outer membrane"/>
    <property type="evidence" value="ECO:0007669"/>
    <property type="project" value="UniProtKB-SubCell"/>
</dbReference>
<dbReference type="EMBL" id="MUYU01000015">
    <property type="protein sequence ID" value="OOS23523.1"/>
    <property type="molecule type" value="Genomic_DNA"/>
</dbReference>
<name>A0A1T0CMI5_9GAMM</name>
<protein>
    <submittedName>
        <fullName evidence="11">Uncharacterized protein</fullName>
    </submittedName>
</protein>
<dbReference type="Gene3D" id="2.40.160.50">
    <property type="entry name" value="membrane protein fhac: a member of the omp85/tpsb transporter family"/>
    <property type="match status" value="1"/>
</dbReference>
<keyword evidence="5" id="KW-0472">Membrane</keyword>
<proteinExistence type="predicted"/>
<dbReference type="RefSeq" id="WP_078254204.1">
    <property type="nucleotide sequence ID" value="NZ_MUYU01000015.1"/>
</dbReference>
<keyword evidence="12" id="KW-1185">Reference proteome</keyword>
<feature type="domain" description="POTRA" evidence="10">
    <location>
        <begin position="426"/>
        <end position="474"/>
    </location>
</feature>
<evidence type="ECO:0000256" key="1">
    <source>
        <dbReference type="ARBA" id="ARBA00004370"/>
    </source>
</evidence>
<evidence type="ECO:0000259" key="10">
    <source>
        <dbReference type="Pfam" id="PF07244"/>
    </source>
</evidence>